<gene>
    <name evidence="3" type="ORF">LEP1GSC124_1811</name>
</gene>
<sequence length="399" mass="44994">MEPSEFWIEERLEKYRKIAPCNLGESGIRNVTLGELLSNLNLSIDVLNSISLEDSPNRGDFTLRSEIAKLYPGLDADRVLVTTGTGEALYILFHILCKKDSVVSYFSPAFQALYEIPKMIGAKLEPVSLLKNLEKNSILDSSVFELFEKGKDLVIFNHPQNPSGLSLDLNSIETIRKMAHLHKGWILFDEHYRFLDFQNDLGWTGAGLTEHTVSTGSITKCFGVMGLRIGWMTGPKELIEKARSFKDYLTHTVSPISEFLTLQILQNRTHLVNPIKTSILNNIRFFESIWKQLPGLECFTRPGGGVVSFVKLKKGIFSSRYADLLLDQCGVFVLPGCDFECEGWIRIGFCSGAKSRRKMCSETQTETTNIILNYQRGIEKTSAKRVRLQKTGISPNPLR</sequence>
<organism evidence="3 4">
    <name type="scientific">Leptospira interrogans serovar Pyrogenes str. 200701872</name>
    <dbReference type="NCBI Taxonomy" id="1193029"/>
    <lineage>
        <taxon>Bacteria</taxon>
        <taxon>Pseudomonadati</taxon>
        <taxon>Spirochaetota</taxon>
        <taxon>Spirochaetia</taxon>
        <taxon>Leptospirales</taxon>
        <taxon>Leptospiraceae</taxon>
        <taxon>Leptospira</taxon>
    </lineage>
</organism>
<dbReference type="GO" id="GO:0030170">
    <property type="term" value="F:pyridoxal phosphate binding"/>
    <property type="evidence" value="ECO:0007669"/>
    <property type="project" value="InterPro"/>
</dbReference>
<comment type="caution">
    <text evidence="3">The sequence shown here is derived from an EMBL/GenBank/DDBJ whole genome shotgun (WGS) entry which is preliminary data.</text>
</comment>
<proteinExistence type="inferred from homology"/>
<dbReference type="SUPFAM" id="SSF53383">
    <property type="entry name" value="PLP-dependent transferases"/>
    <property type="match status" value="1"/>
</dbReference>
<dbReference type="Gene3D" id="3.40.640.10">
    <property type="entry name" value="Type I PLP-dependent aspartate aminotransferase-like (Major domain)"/>
    <property type="match status" value="1"/>
</dbReference>
<feature type="domain" description="Aminotransferase class I/classII large" evidence="2">
    <location>
        <begin position="56"/>
        <end position="352"/>
    </location>
</feature>
<evidence type="ECO:0000256" key="1">
    <source>
        <dbReference type="RuleBase" id="RU000481"/>
    </source>
</evidence>
<keyword evidence="1 3" id="KW-0032">Aminotransferase</keyword>
<dbReference type="EMBL" id="AKWN02000290">
    <property type="protein sequence ID" value="EMP06962.1"/>
    <property type="molecule type" value="Genomic_DNA"/>
</dbReference>
<name>M6ZRV1_LEPIR</name>
<dbReference type="InterPro" id="IPR015424">
    <property type="entry name" value="PyrdxlP-dep_Trfase"/>
</dbReference>
<keyword evidence="1 3" id="KW-0808">Transferase</keyword>
<protein>
    <recommendedName>
        <fullName evidence="1">Aminotransferase</fullName>
        <ecNumber evidence="1">2.6.1.-</ecNumber>
    </recommendedName>
</protein>
<evidence type="ECO:0000313" key="4">
    <source>
        <dbReference type="Proteomes" id="UP000012117"/>
    </source>
</evidence>
<dbReference type="PANTHER" id="PTHR43510:SF1">
    <property type="entry name" value="AMINOTRANSFERASE FUNCTION, HYPOTHETICAL (EUROFUNG)"/>
    <property type="match status" value="1"/>
</dbReference>
<dbReference type="BioCyc" id="LINT1193029:G11R4-2763-MONOMER"/>
<comment type="cofactor">
    <cofactor evidence="1">
        <name>pyridoxal 5'-phosphate</name>
        <dbReference type="ChEBI" id="CHEBI:597326"/>
    </cofactor>
</comment>
<dbReference type="InterPro" id="IPR015421">
    <property type="entry name" value="PyrdxlP-dep_Trfase_major"/>
</dbReference>
<dbReference type="Proteomes" id="UP000012117">
    <property type="component" value="Unassembled WGS sequence"/>
</dbReference>
<dbReference type="InterPro" id="IPR015422">
    <property type="entry name" value="PyrdxlP-dep_Trfase_small"/>
</dbReference>
<dbReference type="InterPro" id="IPR004838">
    <property type="entry name" value="NHTrfase_class1_PyrdxlP-BS"/>
</dbReference>
<reference evidence="3 4" key="1">
    <citation type="submission" date="2013-01" db="EMBL/GenBank/DDBJ databases">
        <authorList>
            <person name="Harkins D.M."/>
            <person name="Durkin A.S."/>
            <person name="Brinkac L.M."/>
            <person name="Haft D.H."/>
            <person name="Selengut J.D."/>
            <person name="Sanka R."/>
            <person name="DePew J."/>
            <person name="Purushe J."/>
            <person name="Picardeau M."/>
            <person name="Werts C."/>
            <person name="Goarant C."/>
            <person name="Vinetz J.M."/>
            <person name="Sutton G.G."/>
            <person name="Nierman W.C."/>
            <person name="Fouts D.E."/>
        </authorList>
    </citation>
    <scope>NUCLEOTIDE SEQUENCE [LARGE SCALE GENOMIC DNA]</scope>
    <source>
        <strain evidence="3 4">200701872</strain>
    </source>
</reference>
<dbReference type="Gene3D" id="3.90.1150.10">
    <property type="entry name" value="Aspartate Aminotransferase, domain 1"/>
    <property type="match status" value="1"/>
</dbReference>
<dbReference type="GO" id="GO:0008483">
    <property type="term" value="F:transaminase activity"/>
    <property type="evidence" value="ECO:0007669"/>
    <property type="project" value="UniProtKB-KW"/>
</dbReference>
<comment type="similarity">
    <text evidence="1">Belongs to the class-I pyridoxal-phosphate-dependent aminotransferase family.</text>
</comment>
<dbReference type="PANTHER" id="PTHR43510">
    <property type="entry name" value="AMINOTRANSFERASE FUNCTION, HYPOTHETICAL (EUROFUNG)"/>
    <property type="match status" value="1"/>
</dbReference>
<evidence type="ECO:0000259" key="2">
    <source>
        <dbReference type="Pfam" id="PF00155"/>
    </source>
</evidence>
<dbReference type="AlphaFoldDB" id="M6ZRV1"/>
<dbReference type="InterPro" id="IPR004839">
    <property type="entry name" value="Aminotransferase_I/II_large"/>
</dbReference>
<dbReference type="CDD" id="cd00609">
    <property type="entry name" value="AAT_like"/>
    <property type="match status" value="1"/>
</dbReference>
<accession>M6ZRV1</accession>
<dbReference type="Pfam" id="PF00155">
    <property type="entry name" value="Aminotran_1_2"/>
    <property type="match status" value="1"/>
</dbReference>
<dbReference type="PROSITE" id="PS00105">
    <property type="entry name" value="AA_TRANSFER_CLASS_1"/>
    <property type="match status" value="1"/>
</dbReference>
<dbReference type="EC" id="2.6.1.-" evidence="1"/>
<evidence type="ECO:0000313" key="3">
    <source>
        <dbReference type="EMBL" id="EMP06962.1"/>
    </source>
</evidence>